<name>A0A1M6UFD1_9FIRM</name>
<dbReference type="SMART" id="SM00729">
    <property type="entry name" value="Elp3"/>
    <property type="match status" value="1"/>
</dbReference>
<evidence type="ECO:0000313" key="3">
    <source>
        <dbReference type="Proteomes" id="UP000183997"/>
    </source>
</evidence>
<dbReference type="InterPro" id="IPR034505">
    <property type="entry name" value="Coproporphyrinogen-III_oxidase"/>
</dbReference>
<evidence type="ECO:0000313" key="2">
    <source>
        <dbReference type="EMBL" id="SHK67879.1"/>
    </source>
</evidence>
<dbReference type="InterPro" id="IPR023404">
    <property type="entry name" value="rSAM_horseshoe"/>
</dbReference>
<dbReference type="SFLD" id="SFLDG01065">
    <property type="entry name" value="anaerobic_coproporphyrinogen-I"/>
    <property type="match status" value="1"/>
</dbReference>
<keyword evidence="3" id="KW-1185">Reference proteome</keyword>
<feature type="domain" description="Radical SAM core" evidence="1">
    <location>
        <begin position="162"/>
        <end position="401"/>
    </location>
</feature>
<dbReference type="GO" id="GO:0006779">
    <property type="term" value="P:porphyrin-containing compound biosynthetic process"/>
    <property type="evidence" value="ECO:0007669"/>
    <property type="project" value="TreeGrafter"/>
</dbReference>
<dbReference type="InterPro" id="IPR007197">
    <property type="entry name" value="rSAM"/>
</dbReference>
<evidence type="ECO:0000259" key="1">
    <source>
        <dbReference type="PROSITE" id="PS51918"/>
    </source>
</evidence>
<dbReference type="Gene3D" id="3.80.30.20">
    <property type="entry name" value="tm_1862 like domain"/>
    <property type="match status" value="1"/>
</dbReference>
<dbReference type="PANTHER" id="PTHR13932:SF1">
    <property type="entry name" value="OXYGEN-INDEPENDENT COPROPORPHYRINOGEN-III OXIDASE-LIKE PROTEIN HEMZ"/>
    <property type="match status" value="1"/>
</dbReference>
<dbReference type="CDD" id="cd01335">
    <property type="entry name" value="Radical_SAM"/>
    <property type="match status" value="1"/>
</dbReference>
<dbReference type="InterPro" id="IPR058240">
    <property type="entry name" value="rSAM_sf"/>
</dbReference>
<dbReference type="Pfam" id="PF04055">
    <property type="entry name" value="Radical_SAM"/>
    <property type="match status" value="1"/>
</dbReference>
<organism evidence="2 3">
    <name type="scientific">Desulforamulus aeronauticus DSM 10349</name>
    <dbReference type="NCBI Taxonomy" id="1121421"/>
    <lineage>
        <taxon>Bacteria</taxon>
        <taxon>Bacillati</taxon>
        <taxon>Bacillota</taxon>
        <taxon>Clostridia</taxon>
        <taxon>Eubacteriales</taxon>
        <taxon>Peptococcaceae</taxon>
        <taxon>Desulforamulus</taxon>
    </lineage>
</organism>
<dbReference type="InterPro" id="IPR023995">
    <property type="entry name" value="HemZ"/>
</dbReference>
<gene>
    <name evidence="2" type="ORF">SAMN02745123_02723</name>
</gene>
<dbReference type="SFLD" id="SFLDS00029">
    <property type="entry name" value="Radical_SAM"/>
    <property type="match status" value="1"/>
</dbReference>
<dbReference type="STRING" id="1121421.SAMN02745123_02723"/>
<dbReference type="PANTHER" id="PTHR13932">
    <property type="entry name" value="COPROPORPHYRINIGEN III OXIDASE"/>
    <property type="match status" value="1"/>
</dbReference>
<dbReference type="Proteomes" id="UP000183997">
    <property type="component" value="Unassembled WGS sequence"/>
</dbReference>
<dbReference type="NCBIfam" id="TIGR03994">
    <property type="entry name" value="rSAM_HemZ"/>
    <property type="match status" value="1"/>
</dbReference>
<protein>
    <submittedName>
        <fullName evidence="2">Oxygen-independent coproporphyrinogen-3 oxidase</fullName>
    </submittedName>
</protein>
<dbReference type="GO" id="GO:0005737">
    <property type="term" value="C:cytoplasm"/>
    <property type="evidence" value="ECO:0007669"/>
    <property type="project" value="TreeGrafter"/>
</dbReference>
<accession>A0A1M6UFD1</accession>
<dbReference type="GO" id="GO:0003824">
    <property type="term" value="F:catalytic activity"/>
    <property type="evidence" value="ECO:0007669"/>
    <property type="project" value="InterPro"/>
</dbReference>
<dbReference type="PROSITE" id="PS51918">
    <property type="entry name" value="RADICAL_SAM"/>
    <property type="match status" value="1"/>
</dbReference>
<dbReference type="GO" id="GO:0051539">
    <property type="term" value="F:4 iron, 4 sulfur cluster binding"/>
    <property type="evidence" value="ECO:0007669"/>
    <property type="project" value="TreeGrafter"/>
</dbReference>
<dbReference type="RefSeq" id="WP_238456821.1">
    <property type="nucleotide sequence ID" value="NZ_FRAR01000020.1"/>
</dbReference>
<reference evidence="3" key="1">
    <citation type="submission" date="2016-11" db="EMBL/GenBank/DDBJ databases">
        <authorList>
            <person name="Varghese N."/>
            <person name="Submissions S."/>
        </authorList>
    </citation>
    <scope>NUCLEOTIDE SEQUENCE [LARGE SCALE GENOMIC DNA]</scope>
    <source>
        <strain evidence="3">DSM 10349</strain>
    </source>
</reference>
<proteinExistence type="predicted"/>
<dbReference type="SFLD" id="SFLDF00310">
    <property type="entry name" value="oxygen-independent_coproporphy"/>
    <property type="match status" value="1"/>
</dbReference>
<dbReference type="SUPFAM" id="SSF102114">
    <property type="entry name" value="Radical SAM enzymes"/>
    <property type="match status" value="1"/>
</dbReference>
<dbReference type="AlphaFoldDB" id="A0A1M6UFD1"/>
<sequence>MIIGLSNLAEEYRGTIQDIIWLFYPGAQLVTDSGATLALNLTFGEQGKSLWAEAELYAEGSAMAHRETGEPILPGEAANEQKRLARLAVYQVLASFCGASPSPWGIMTGIRPTKVIHRLLDLGWPKEQVEDFLKAKYALAPEKASLITDIAHSQRSFLLSQEQAAKMVAVYIGIPFCPTRCLYCSFPSYPINKHRAMVAPFLQALLEEIRVVGETLQSNGLTVQSIYLGGGTPTSLHCEQLKMLLQVINQHLRNKETMEYTVEGGRPDTLTEEILGVLDEHRVTRLSINPQSMNQKTLEAIGRSHSVEDIYQAVEAARRFHFDTINMDVIIGLPGETLQEVAHTMQCLATMQPENLTVHALALKRASHLKQRLAEFPLPGASEATAMWQETARIASEMGLEPYYMYRQKQMVGNLENIGYALPGHQCVYNIQMIEERQTIIGLGVGAGSKWVDPRTWTLVNEYNAKETRQYVERLDEYLERKIKHIQSLLAN</sequence>
<dbReference type="EMBL" id="FRAR01000020">
    <property type="protein sequence ID" value="SHK67879.1"/>
    <property type="molecule type" value="Genomic_DNA"/>
</dbReference>
<dbReference type="InterPro" id="IPR006638">
    <property type="entry name" value="Elp3/MiaA/NifB-like_rSAM"/>
</dbReference>
<dbReference type="SFLD" id="SFLDG01082">
    <property type="entry name" value="B12-binding_domain_containing"/>
    <property type="match status" value="1"/>
</dbReference>